<evidence type="ECO:0000256" key="1">
    <source>
        <dbReference type="SAM" id="SignalP"/>
    </source>
</evidence>
<gene>
    <name evidence="2" type="ORF">CPLU01_03144</name>
</gene>
<evidence type="ECO:0000313" key="3">
    <source>
        <dbReference type="Proteomes" id="UP000654918"/>
    </source>
</evidence>
<accession>A0A8H6KTI7</accession>
<organism evidence="2 3">
    <name type="scientific">Colletotrichum plurivorum</name>
    <dbReference type="NCBI Taxonomy" id="2175906"/>
    <lineage>
        <taxon>Eukaryota</taxon>
        <taxon>Fungi</taxon>
        <taxon>Dikarya</taxon>
        <taxon>Ascomycota</taxon>
        <taxon>Pezizomycotina</taxon>
        <taxon>Sordariomycetes</taxon>
        <taxon>Hypocreomycetidae</taxon>
        <taxon>Glomerellales</taxon>
        <taxon>Glomerellaceae</taxon>
        <taxon>Colletotrichum</taxon>
        <taxon>Colletotrichum orchidearum species complex</taxon>
    </lineage>
</organism>
<name>A0A8H6KTI7_9PEZI</name>
<dbReference type="AlphaFoldDB" id="A0A8H6KTI7"/>
<keyword evidence="1" id="KW-0732">Signal</keyword>
<reference evidence="2" key="1">
    <citation type="journal article" date="2020" name="Phytopathology">
        <title>Genome Sequence Resources of Colletotrichum truncatum, C. plurivorum, C. musicola, and C. sojae: Four Species Pathogenic to Soybean (Glycine max).</title>
        <authorList>
            <person name="Rogerio F."/>
            <person name="Boufleur T.R."/>
            <person name="Ciampi-Guillardi M."/>
            <person name="Sukno S.A."/>
            <person name="Thon M.R."/>
            <person name="Massola Junior N.S."/>
            <person name="Baroncelli R."/>
        </authorList>
    </citation>
    <scope>NUCLEOTIDE SEQUENCE</scope>
    <source>
        <strain evidence="2">LFN00145</strain>
    </source>
</reference>
<comment type="caution">
    <text evidence="2">The sequence shown here is derived from an EMBL/GenBank/DDBJ whole genome shotgun (WGS) entry which is preliminary data.</text>
</comment>
<evidence type="ECO:0000313" key="2">
    <source>
        <dbReference type="EMBL" id="KAF6837280.1"/>
    </source>
</evidence>
<sequence>MLSFTAVVLSTLRAGLPSATLAPRIPPRRIALRSPCDDESWGFPPAVCLPGARRQDATRRRARISGRVESGAIPAEEHDITSNLDFTSVPGNTAAVKIAPAAIRSRSGRCSANNGKRTDATIVAWRWRNLVVTPPPWTRLFGGGVDAPYAHEEKKLLCAVPFPCP</sequence>
<protein>
    <submittedName>
        <fullName evidence="2">Uncharacterized protein</fullName>
    </submittedName>
</protein>
<dbReference type="EMBL" id="WIGO01000026">
    <property type="protein sequence ID" value="KAF6837280.1"/>
    <property type="molecule type" value="Genomic_DNA"/>
</dbReference>
<keyword evidence="3" id="KW-1185">Reference proteome</keyword>
<dbReference type="Proteomes" id="UP000654918">
    <property type="component" value="Unassembled WGS sequence"/>
</dbReference>
<feature type="signal peptide" evidence="1">
    <location>
        <begin position="1"/>
        <end position="17"/>
    </location>
</feature>
<proteinExistence type="predicted"/>
<feature type="chain" id="PRO_5034885289" evidence="1">
    <location>
        <begin position="18"/>
        <end position="165"/>
    </location>
</feature>